<dbReference type="AlphaFoldDB" id="A0A8H3JLI5"/>
<name>A0A8H3JLI5_GIBZA</name>
<comment type="caution">
    <text evidence="1">The sequence shown here is derived from an EMBL/GenBank/DDBJ whole genome shotgun (WGS) entry which is preliminary data.</text>
</comment>
<organism evidence="1 2">
    <name type="scientific">Gibberella zeae</name>
    <name type="common">Wheat head blight fungus</name>
    <name type="synonym">Fusarium graminearum</name>
    <dbReference type="NCBI Taxonomy" id="5518"/>
    <lineage>
        <taxon>Eukaryota</taxon>
        <taxon>Fungi</taxon>
        <taxon>Dikarya</taxon>
        <taxon>Ascomycota</taxon>
        <taxon>Pezizomycotina</taxon>
        <taxon>Sordariomycetes</taxon>
        <taxon>Hypocreomycetidae</taxon>
        <taxon>Hypocreales</taxon>
        <taxon>Nectriaceae</taxon>
        <taxon>Fusarium</taxon>
    </lineage>
</organism>
<feature type="non-terminal residue" evidence="1">
    <location>
        <position position="1"/>
    </location>
</feature>
<evidence type="ECO:0000313" key="1">
    <source>
        <dbReference type="EMBL" id="CAG1966502.1"/>
    </source>
</evidence>
<protein>
    <submittedName>
        <fullName evidence="1">Uncharacterized protein</fullName>
    </submittedName>
</protein>
<gene>
    <name evidence="1" type="ORF">MDCFG202_LOCUS34035</name>
</gene>
<dbReference type="EMBL" id="CAJPIJ010000071">
    <property type="protein sequence ID" value="CAG1966502.1"/>
    <property type="molecule type" value="Genomic_DNA"/>
</dbReference>
<reference evidence="1" key="1">
    <citation type="submission" date="2021-03" db="EMBL/GenBank/DDBJ databases">
        <authorList>
            <person name="Alouane T."/>
            <person name="Langin T."/>
            <person name="Bonhomme L."/>
        </authorList>
    </citation>
    <scope>NUCLEOTIDE SEQUENCE</scope>
    <source>
        <strain evidence="1">MDC_Fg202</strain>
    </source>
</reference>
<sequence>YHMALSIEAFSPLLLELVSGNGVYCNLINFLHEIDIADLQVLVLVYVFEEYNLLFRVDKEVIFCY</sequence>
<evidence type="ECO:0000313" key="2">
    <source>
        <dbReference type="Proteomes" id="UP000746612"/>
    </source>
</evidence>
<proteinExistence type="predicted"/>
<accession>A0A8H3JLI5</accession>
<dbReference type="Proteomes" id="UP000746612">
    <property type="component" value="Unassembled WGS sequence"/>
</dbReference>